<evidence type="ECO:0000313" key="4">
    <source>
        <dbReference type="Proteomes" id="UP000290288"/>
    </source>
</evidence>
<feature type="region of interest" description="Disordered" evidence="2">
    <location>
        <begin position="440"/>
        <end position="591"/>
    </location>
</feature>
<keyword evidence="4" id="KW-1185">Reference proteome</keyword>
<dbReference type="EMBL" id="SDEE01000387">
    <property type="protein sequence ID" value="RXW16930.1"/>
    <property type="molecule type" value="Genomic_DNA"/>
</dbReference>
<feature type="compositionally biased region" description="Pro residues" evidence="2">
    <location>
        <begin position="96"/>
        <end position="110"/>
    </location>
</feature>
<name>A0A4Q2DB90_9AGAR</name>
<reference evidence="3 4" key="1">
    <citation type="submission" date="2019-01" db="EMBL/GenBank/DDBJ databases">
        <title>Draft genome sequence of Psathyrella aberdarensis IHI B618.</title>
        <authorList>
            <person name="Buettner E."/>
            <person name="Kellner H."/>
        </authorList>
    </citation>
    <scope>NUCLEOTIDE SEQUENCE [LARGE SCALE GENOMIC DNA]</scope>
    <source>
        <strain evidence="3 4">IHI B618</strain>
    </source>
</reference>
<sequence>MRTSPDRRGATTPFHIGTADDQRQQLEELNEVALRLHDAALAAHQAEDQREVDFRSHEEDRNRLFVESEELRTREARERVEEIFKQIDERLAALPAPAPAPPAPEPPVEQPPAAESVVSTVSEEGSPEPEAEEPASPSSPSSPSSRVTTVHEDIPHRDGDVITIAATIREAAEQHAADVLETIRLEREEFARERAEAAAERERLEQEAAAERERLLEDRDERIRALEDELQKVKDELANEREARLTEEAAAREQDRAERMARDDAFEKQLSDITNLVQEQRDECERKKELMEVRWADKEDRRTGKYNQMLELMDMVQQLHNDTANDRARAAEERASCATKDDLRAVIDQVQQQNDEQRNILELFTETWRAISAQNQEETINAVKSTAQEQVPYNVQGYLNEFSKALATEVRMLLGEVGKLREDRRALQHEIATLFFMKSQWGPGGEFENDGQPAGAPPPDQGPPPDHPAEDPEPPRAHRPGWRTATAGKKGKKRKAAQQQQRQQYMQMEQAMHPPPETTFAQGQPLPRRPVPHGVSPRAQVQSWAAWHPDPNFEPSSIGSGIEPTLQVPAHRSPGLFGPSSEDESLYARLS</sequence>
<dbReference type="PANTHER" id="PTHR48125">
    <property type="entry name" value="LP07818P1"/>
    <property type="match status" value="1"/>
</dbReference>
<dbReference type="STRING" id="2316362.A0A4Q2DB90"/>
<proteinExistence type="predicted"/>
<organism evidence="3 4">
    <name type="scientific">Candolleomyces aberdarensis</name>
    <dbReference type="NCBI Taxonomy" id="2316362"/>
    <lineage>
        <taxon>Eukaryota</taxon>
        <taxon>Fungi</taxon>
        <taxon>Dikarya</taxon>
        <taxon>Basidiomycota</taxon>
        <taxon>Agaricomycotina</taxon>
        <taxon>Agaricomycetes</taxon>
        <taxon>Agaricomycetidae</taxon>
        <taxon>Agaricales</taxon>
        <taxon>Agaricineae</taxon>
        <taxon>Psathyrellaceae</taxon>
        <taxon>Candolleomyces</taxon>
    </lineage>
</organism>
<protein>
    <submittedName>
        <fullName evidence="3">Uncharacterized protein</fullName>
    </submittedName>
</protein>
<feature type="coiled-coil region" evidence="1">
    <location>
        <begin position="180"/>
        <end position="290"/>
    </location>
</feature>
<evidence type="ECO:0000313" key="3">
    <source>
        <dbReference type="EMBL" id="RXW16930.1"/>
    </source>
</evidence>
<evidence type="ECO:0000256" key="2">
    <source>
        <dbReference type="SAM" id="MobiDB-lite"/>
    </source>
</evidence>
<dbReference type="AlphaFoldDB" id="A0A4Q2DB90"/>
<feature type="coiled-coil region" evidence="1">
    <location>
        <begin position="321"/>
        <end position="367"/>
    </location>
</feature>
<feature type="compositionally biased region" description="Basic and acidic residues" evidence="2">
    <location>
        <begin position="149"/>
        <end position="158"/>
    </location>
</feature>
<feature type="compositionally biased region" description="Low complexity" evidence="2">
    <location>
        <begin position="111"/>
        <end position="124"/>
    </location>
</feature>
<keyword evidence="1" id="KW-0175">Coiled coil</keyword>
<feature type="region of interest" description="Disordered" evidence="2">
    <location>
        <begin position="91"/>
        <end position="158"/>
    </location>
</feature>
<feature type="compositionally biased region" description="Pro residues" evidence="2">
    <location>
        <begin position="455"/>
        <end position="466"/>
    </location>
</feature>
<accession>A0A4Q2DB90</accession>
<evidence type="ECO:0000256" key="1">
    <source>
        <dbReference type="SAM" id="Coils"/>
    </source>
</evidence>
<feature type="compositionally biased region" description="Low complexity" evidence="2">
    <location>
        <begin position="134"/>
        <end position="145"/>
    </location>
</feature>
<gene>
    <name evidence="3" type="ORF">EST38_g8920</name>
</gene>
<dbReference type="OrthoDB" id="2507336at2759"/>
<dbReference type="PANTHER" id="PTHR48125:SF12">
    <property type="entry name" value="AT HOOK TRANSCRIPTION FACTOR FAMILY-RELATED"/>
    <property type="match status" value="1"/>
</dbReference>
<comment type="caution">
    <text evidence="3">The sequence shown here is derived from an EMBL/GenBank/DDBJ whole genome shotgun (WGS) entry which is preliminary data.</text>
</comment>
<feature type="compositionally biased region" description="Basic and acidic residues" evidence="2">
    <location>
        <begin position="467"/>
        <end position="476"/>
    </location>
</feature>
<dbReference type="Proteomes" id="UP000290288">
    <property type="component" value="Unassembled WGS sequence"/>
</dbReference>